<dbReference type="SUPFAM" id="SSF57850">
    <property type="entry name" value="RING/U-box"/>
    <property type="match status" value="1"/>
</dbReference>
<dbReference type="EMBL" id="AHKC01012268">
    <property type="protein sequence ID" value="EKF30292.1"/>
    <property type="molecule type" value="Genomic_DNA"/>
</dbReference>
<dbReference type="PROSITE" id="PS50089">
    <property type="entry name" value="ZF_RING_2"/>
    <property type="match status" value="1"/>
</dbReference>
<evidence type="ECO:0000313" key="8">
    <source>
        <dbReference type="Proteomes" id="UP000007350"/>
    </source>
</evidence>
<feature type="region of interest" description="Disordered" evidence="5">
    <location>
        <begin position="257"/>
        <end position="317"/>
    </location>
</feature>
<feature type="region of interest" description="Disordered" evidence="5">
    <location>
        <begin position="425"/>
        <end position="485"/>
    </location>
</feature>
<dbReference type="Gene3D" id="3.30.40.10">
    <property type="entry name" value="Zinc/RING finger domain, C3HC4 (zinc finger)"/>
    <property type="match status" value="1"/>
</dbReference>
<dbReference type="AlphaFoldDB" id="K2NN54"/>
<dbReference type="PANTHER" id="PTHR45931:SF3">
    <property type="entry name" value="RING ZINC FINGER-CONTAINING PROTEIN"/>
    <property type="match status" value="1"/>
</dbReference>
<feature type="compositionally biased region" description="Basic and acidic residues" evidence="5">
    <location>
        <begin position="451"/>
        <end position="463"/>
    </location>
</feature>
<feature type="compositionally biased region" description="Basic and acidic residues" evidence="5">
    <location>
        <begin position="298"/>
        <end position="313"/>
    </location>
</feature>
<dbReference type="CDD" id="cd16448">
    <property type="entry name" value="RING-H2"/>
    <property type="match status" value="1"/>
</dbReference>
<dbReference type="InterPro" id="IPR001841">
    <property type="entry name" value="Znf_RING"/>
</dbReference>
<feature type="compositionally biased region" description="Low complexity" evidence="5">
    <location>
        <begin position="507"/>
        <end position="517"/>
    </location>
</feature>
<dbReference type="PANTHER" id="PTHR45931">
    <property type="entry name" value="SI:CH211-59O9.10"/>
    <property type="match status" value="1"/>
</dbReference>
<keyword evidence="1" id="KW-0479">Metal-binding</keyword>
<dbReference type="GO" id="GO:0006511">
    <property type="term" value="P:ubiquitin-dependent protein catabolic process"/>
    <property type="evidence" value="ECO:0007669"/>
    <property type="project" value="TreeGrafter"/>
</dbReference>
<dbReference type="Pfam" id="PF13639">
    <property type="entry name" value="zf-RING_2"/>
    <property type="match status" value="1"/>
</dbReference>
<dbReference type="InterPro" id="IPR013083">
    <property type="entry name" value="Znf_RING/FYVE/PHD"/>
</dbReference>
<dbReference type="SMART" id="SM00184">
    <property type="entry name" value="RING"/>
    <property type="match status" value="1"/>
</dbReference>
<evidence type="ECO:0000256" key="2">
    <source>
        <dbReference type="ARBA" id="ARBA00022771"/>
    </source>
</evidence>
<name>K2NN54_TRYCR</name>
<feature type="compositionally biased region" description="Pro residues" evidence="5">
    <location>
        <begin position="549"/>
        <end position="562"/>
    </location>
</feature>
<dbReference type="GO" id="GO:0061630">
    <property type="term" value="F:ubiquitin protein ligase activity"/>
    <property type="evidence" value="ECO:0007669"/>
    <property type="project" value="TreeGrafter"/>
</dbReference>
<evidence type="ECO:0000313" key="7">
    <source>
        <dbReference type="EMBL" id="EKF30292.1"/>
    </source>
</evidence>
<accession>K2NN54</accession>
<feature type="region of interest" description="Disordered" evidence="5">
    <location>
        <begin position="207"/>
        <end position="236"/>
    </location>
</feature>
<evidence type="ECO:0000256" key="5">
    <source>
        <dbReference type="SAM" id="MobiDB-lite"/>
    </source>
</evidence>
<comment type="caution">
    <text evidence="7">The sequence shown here is derived from an EMBL/GenBank/DDBJ whole genome shotgun (WGS) entry which is preliminary data.</text>
</comment>
<gene>
    <name evidence="7" type="ORF">MOQ_005900</name>
</gene>
<proteinExistence type="predicted"/>
<evidence type="ECO:0000256" key="1">
    <source>
        <dbReference type="ARBA" id="ARBA00022723"/>
    </source>
</evidence>
<feature type="compositionally biased region" description="Low complexity" evidence="5">
    <location>
        <begin position="467"/>
        <end position="476"/>
    </location>
</feature>
<dbReference type="Proteomes" id="UP000007350">
    <property type="component" value="Unassembled WGS sequence"/>
</dbReference>
<dbReference type="GO" id="GO:0008270">
    <property type="term" value="F:zinc ion binding"/>
    <property type="evidence" value="ECO:0007669"/>
    <property type="project" value="UniProtKB-KW"/>
</dbReference>
<feature type="domain" description="RING-type" evidence="6">
    <location>
        <begin position="141"/>
        <end position="182"/>
    </location>
</feature>
<keyword evidence="2 4" id="KW-0863">Zinc-finger</keyword>
<keyword evidence="8" id="KW-1185">Reference proteome</keyword>
<protein>
    <recommendedName>
        <fullName evidence="6">RING-type domain-containing protein</fullName>
    </recommendedName>
</protein>
<feature type="region of interest" description="Disordered" evidence="5">
    <location>
        <begin position="497"/>
        <end position="566"/>
    </location>
</feature>
<keyword evidence="3" id="KW-0862">Zinc</keyword>
<sequence length="625" mass="69017">MIGNNGDAELEEYVLLLQVVRDHMLRREQSGQPLVLQVQREGANGGDQVTVLLGQVMPERPGMARVVPRQGDGPAALDASLPFFSEMGPLLLQALALQVLFGEQRRRMAAPLEKEAIGRLQRMKLNCGIVARLESEEQGVCSICQESFSTGCEVYRLPCGHMFDVRCLKQWLELTRTCPNCRFVLQDVDQQYKDVVAPVWWRSAGENEEEEEEKKCQSISTAAGGENLARSRSPTRQVVGVVNGGEAQSDHLRNSQEVFGTQQQQQQEQQQQQQPYLGIPPPLVQPFRTPSLVSRGSAPDRETFQEGSGRHDSFPVGNVLDSSLAEFEPVPPPDLPQRTGRGFHEHLFSEETRTASSVTASRLGEIRAMGHVNGDPQRPNRLATNDGQRILSGACEPSLPAPTTRRGAAAVAGLASGRTPVNAPFTLPQRISTDDGEHGIATFMPSSISRSPEETQRPRDETMSRYSSPNQQSPQPTSVAGSARNLVRVLRRQRAEEVRRVRLGNPNSNNSSSNSSSGDVLDGNIARRQTRHRPIVSRRYFSHSLVHQSPPPLPPPPPPLLAPPQISLQGNLEGNQRRDGVIGGDRFVQHALRRSVESRSQPGRGNRRNLERYEAIIRGRQGGRF</sequence>
<evidence type="ECO:0000259" key="6">
    <source>
        <dbReference type="PROSITE" id="PS50089"/>
    </source>
</evidence>
<evidence type="ECO:0000256" key="3">
    <source>
        <dbReference type="ARBA" id="ARBA00022833"/>
    </source>
</evidence>
<dbReference type="InterPro" id="IPR051834">
    <property type="entry name" value="RING_finger_E3_ligase"/>
</dbReference>
<dbReference type="GO" id="GO:0005634">
    <property type="term" value="C:nucleus"/>
    <property type="evidence" value="ECO:0007669"/>
    <property type="project" value="TreeGrafter"/>
</dbReference>
<organism evidence="7 8">
    <name type="scientific">Trypanosoma cruzi marinkellei</name>
    <dbReference type="NCBI Taxonomy" id="85056"/>
    <lineage>
        <taxon>Eukaryota</taxon>
        <taxon>Discoba</taxon>
        <taxon>Euglenozoa</taxon>
        <taxon>Kinetoplastea</taxon>
        <taxon>Metakinetoplastina</taxon>
        <taxon>Trypanosomatida</taxon>
        <taxon>Trypanosomatidae</taxon>
        <taxon>Trypanosoma</taxon>
        <taxon>Schizotrypanum</taxon>
    </lineage>
</organism>
<dbReference type="OrthoDB" id="21204at2759"/>
<evidence type="ECO:0000256" key="4">
    <source>
        <dbReference type="PROSITE-ProRule" id="PRU00175"/>
    </source>
</evidence>
<reference evidence="7 8" key="1">
    <citation type="journal article" date="2012" name="BMC Genomics">
        <title>Comparative genomic analysis of human infective Trypanosoma cruzi lineages with the bat-restricted subspecies T. cruzi marinkellei.</title>
        <authorList>
            <person name="Franzen O."/>
            <person name="Talavera-Lopez C."/>
            <person name="Ochaya S."/>
            <person name="Butler C.E."/>
            <person name="Messenger L.A."/>
            <person name="Lewis M.D."/>
            <person name="Llewellyn M.S."/>
            <person name="Marinkelle C.J."/>
            <person name="Tyler K.M."/>
            <person name="Miles M.A."/>
            <person name="Andersson B."/>
        </authorList>
    </citation>
    <scope>NUCLEOTIDE SEQUENCE [LARGE SCALE GENOMIC DNA]</scope>
    <source>
        <strain evidence="7 8">B7</strain>
    </source>
</reference>
<feature type="compositionally biased region" description="Low complexity" evidence="5">
    <location>
        <begin position="262"/>
        <end position="274"/>
    </location>
</feature>